<evidence type="ECO:0000256" key="2">
    <source>
        <dbReference type="ARBA" id="ARBA00023002"/>
    </source>
</evidence>
<protein>
    <submittedName>
        <fullName evidence="4">Oxidoreductase</fullName>
    </submittedName>
</protein>
<evidence type="ECO:0000313" key="5">
    <source>
        <dbReference type="Proteomes" id="UP000597507"/>
    </source>
</evidence>
<name>A0A8J2Z9J9_9PROT</name>
<evidence type="ECO:0000259" key="3">
    <source>
        <dbReference type="Pfam" id="PF00881"/>
    </source>
</evidence>
<dbReference type="PANTHER" id="PTHR43673">
    <property type="entry name" value="NAD(P)H NITROREDUCTASE YDGI-RELATED"/>
    <property type="match status" value="1"/>
</dbReference>
<reference evidence="4 5" key="1">
    <citation type="journal article" date="2014" name="Int. J. Syst. Evol. Microbiol.">
        <title>Complete genome sequence of Corynebacterium casei LMG S-19264T (=DSM 44701T), isolated from a smear-ripened cheese.</title>
        <authorList>
            <consortium name="US DOE Joint Genome Institute (JGI-PGF)"/>
            <person name="Walter F."/>
            <person name="Albersmeier A."/>
            <person name="Kalinowski J."/>
            <person name="Ruckert C."/>
        </authorList>
    </citation>
    <scope>NUCLEOTIDE SEQUENCE [LARGE SCALE GENOMIC DNA]</scope>
    <source>
        <strain evidence="4 5">CGMCC 1.16330</strain>
    </source>
</reference>
<dbReference type="SUPFAM" id="SSF55469">
    <property type="entry name" value="FMN-dependent nitroreductase-like"/>
    <property type="match status" value="1"/>
</dbReference>
<dbReference type="GO" id="GO:0016491">
    <property type="term" value="F:oxidoreductase activity"/>
    <property type="evidence" value="ECO:0007669"/>
    <property type="project" value="UniProtKB-KW"/>
</dbReference>
<dbReference type="AlphaFoldDB" id="A0A8J2Z9J9"/>
<comment type="caution">
    <text evidence="4">The sequence shown here is derived from an EMBL/GenBank/DDBJ whole genome shotgun (WGS) entry which is preliminary data.</text>
</comment>
<dbReference type="Pfam" id="PF00881">
    <property type="entry name" value="Nitroreductase"/>
    <property type="match status" value="1"/>
</dbReference>
<comment type="similarity">
    <text evidence="1">Belongs to the nitroreductase family.</text>
</comment>
<dbReference type="PANTHER" id="PTHR43673:SF10">
    <property type="entry name" value="NADH DEHYDROGENASE_NAD(P)H NITROREDUCTASE XCC3605-RELATED"/>
    <property type="match status" value="1"/>
</dbReference>
<dbReference type="Proteomes" id="UP000597507">
    <property type="component" value="Unassembled WGS sequence"/>
</dbReference>
<gene>
    <name evidence="4" type="ORF">GCM10010964_10890</name>
</gene>
<evidence type="ECO:0000256" key="1">
    <source>
        <dbReference type="ARBA" id="ARBA00007118"/>
    </source>
</evidence>
<keyword evidence="5" id="KW-1185">Reference proteome</keyword>
<accession>A0A8J2Z9J9</accession>
<organism evidence="4 5">
    <name type="scientific">Caldovatus sediminis</name>
    <dbReference type="NCBI Taxonomy" id="2041189"/>
    <lineage>
        <taxon>Bacteria</taxon>
        <taxon>Pseudomonadati</taxon>
        <taxon>Pseudomonadota</taxon>
        <taxon>Alphaproteobacteria</taxon>
        <taxon>Acetobacterales</taxon>
        <taxon>Roseomonadaceae</taxon>
        <taxon>Caldovatus</taxon>
    </lineage>
</organism>
<sequence length="215" mass="23819">MPEGTDVFEIMHTTRAMRRLKPDPVPDELIRRILEAGTCAANGGNFQRWRFLVIKDPAIKKAVQVWYKKAYDEVIGPRYASSAPPPGVTAEKYRRQHAAVEYLTEHFHEAPVWIVCCLEESGPPNRWSGASIYPAVQNMLLAARALGLGATLTTRHLLFEREAEAALGLPPGVHSYAILPIGWPMGRFGPVGRGNLSEFVFGDRWGEPWSGAAQG</sequence>
<keyword evidence="2" id="KW-0560">Oxidoreductase</keyword>
<dbReference type="Gene3D" id="3.40.109.10">
    <property type="entry name" value="NADH Oxidase"/>
    <property type="match status" value="1"/>
</dbReference>
<proteinExistence type="inferred from homology"/>
<dbReference type="EMBL" id="BMKS01000003">
    <property type="protein sequence ID" value="GGG24697.1"/>
    <property type="molecule type" value="Genomic_DNA"/>
</dbReference>
<evidence type="ECO:0000313" key="4">
    <source>
        <dbReference type="EMBL" id="GGG24697.1"/>
    </source>
</evidence>
<dbReference type="InterPro" id="IPR000415">
    <property type="entry name" value="Nitroreductase-like"/>
</dbReference>
<dbReference type="RefSeq" id="WP_188899012.1">
    <property type="nucleotide sequence ID" value="NZ_BMKS01000003.1"/>
</dbReference>
<feature type="domain" description="Nitroreductase" evidence="3">
    <location>
        <begin position="15"/>
        <end position="183"/>
    </location>
</feature>
<dbReference type="InterPro" id="IPR029479">
    <property type="entry name" value="Nitroreductase"/>
</dbReference>